<feature type="transmembrane region" description="Helical" evidence="5">
    <location>
        <begin position="6"/>
        <end position="27"/>
    </location>
</feature>
<evidence type="ECO:0008006" key="8">
    <source>
        <dbReference type="Google" id="ProtNLM"/>
    </source>
</evidence>
<reference evidence="6 7" key="1">
    <citation type="submission" date="2019-03" db="EMBL/GenBank/DDBJ databases">
        <title>Metabolic reconstructions from genomes of highly enriched 'Candidatus Accumulibacter' and 'Candidatus Competibacter' bioreactor populations.</title>
        <authorList>
            <person name="Annavajhala M.K."/>
            <person name="Welles L."/>
            <person name="Abbas B."/>
            <person name="Sorokin D."/>
            <person name="Park H."/>
            <person name="Van Loosdrecht M."/>
            <person name="Chandran K."/>
        </authorList>
    </citation>
    <scope>NUCLEOTIDE SEQUENCE [LARGE SCALE GENOMIC DNA]</scope>
    <source>
        <strain evidence="6 7">SBR_G</strain>
    </source>
</reference>
<accession>A0ABX1TGP3</accession>
<keyword evidence="2 5" id="KW-0812">Transmembrane</keyword>
<proteinExistence type="predicted"/>
<evidence type="ECO:0000313" key="6">
    <source>
        <dbReference type="EMBL" id="NMQ17814.1"/>
    </source>
</evidence>
<evidence type="ECO:0000256" key="3">
    <source>
        <dbReference type="ARBA" id="ARBA00022989"/>
    </source>
</evidence>
<dbReference type="PANTHER" id="PTHR43424">
    <property type="entry name" value="LOCUS PUTATIVE PROTEIN 1-RELATED"/>
    <property type="match status" value="1"/>
</dbReference>
<comment type="subcellular location">
    <subcellularLocation>
        <location evidence="1">Membrane</location>
        <topology evidence="1">Multi-pass membrane protein</topology>
    </subcellularLocation>
</comment>
<feature type="transmembrane region" description="Helical" evidence="5">
    <location>
        <begin position="39"/>
        <end position="57"/>
    </location>
</feature>
<gene>
    <name evidence="6" type="ORF">E4P82_00500</name>
</gene>
<keyword evidence="3 5" id="KW-1133">Transmembrane helix</keyword>
<evidence type="ECO:0000256" key="5">
    <source>
        <dbReference type="SAM" id="Phobius"/>
    </source>
</evidence>
<dbReference type="PANTHER" id="PTHR43424:SF1">
    <property type="entry name" value="LOCUS PUTATIVE PROTEIN 1-RELATED"/>
    <property type="match status" value="1"/>
</dbReference>
<evidence type="ECO:0000256" key="4">
    <source>
        <dbReference type="ARBA" id="ARBA00023136"/>
    </source>
</evidence>
<comment type="caution">
    <text evidence="6">The sequence shown here is derived from an EMBL/GenBank/DDBJ whole genome shotgun (WGS) entry which is preliminary data.</text>
</comment>
<feature type="transmembrane region" description="Helical" evidence="5">
    <location>
        <begin position="138"/>
        <end position="159"/>
    </location>
</feature>
<feature type="transmembrane region" description="Helical" evidence="5">
    <location>
        <begin position="306"/>
        <end position="327"/>
    </location>
</feature>
<evidence type="ECO:0000313" key="7">
    <source>
        <dbReference type="Proteomes" id="UP000760480"/>
    </source>
</evidence>
<feature type="transmembrane region" description="Helical" evidence="5">
    <location>
        <begin position="199"/>
        <end position="219"/>
    </location>
</feature>
<evidence type="ECO:0000256" key="2">
    <source>
        <dbReference type="ARBA" id="ARBA00022692"/>
    </source>
</evidence>
<feature type="transmembrane region" description="Helical" evidence="5">
    <location>
        <begin position="171"/>
        <end position="193"/>
    </location>
</feature>
<dbReference type="InterPro" id="IPR002797">
    <property type="entry name" value="Polysacc_synth"/>
</dbReference>
<keyword evidence="4 5" id="KW-0472">Membrane</keyword>
<dbReference type="Pfam" id="PF01943">
    <property type="entry name" value="Polysacc_synt"/>
    <property type="match status" value="1"/>
</dbReference>
<protein>
    <recommendedName>
        <fullName evidence="8">Lipopolysaccharide biosynthesis protein</fullName>
    </recommendedName>
</protein>
<feature type="transmembrane region" description="Helical" evidence="5">
    <location>
        <begin position="69"/>
        <end position="92"/>
    </location>
</feature>
<dbReference type="InterPro" id="IPR052556">
    <property type="entry name" value="PolySynth_Transporter"/>
</dbReference>
<name>A0ABX1TGP3_9GAMM</name>
<feature type="transmembrane region" description="Helical" evidence="5">
    <location>
        <begin position="112"/>
        <end position="132"/>
    </location>
</feature>
<evidence type="ECO:0000256" key="1">
    <source>
        <dbReference type="ARBA" id="ARBA00004141"/>
    </source>
</evidence>
<dbReference type="Proteomes" id="UP000760480">
    <property type="component" value="Unassembled WGS sequence"/>
</dbReference>
<keyword evidence="7" id="KW-1185">Reference proteome</keyword>
<sequence length="408" mass="44995">MIFMLLIGSHAPLTSKMLFLAHRLFAWRPGAYLRASARLLGWLLVRAAAQATIVLLLTRTLGADGYGQFVAILAVASFFAPLAGLGLGSVLLCDGARHSERLPELLGDTLALWWRSTAIFALAAIGISLWLLPTGIHVTAVLVFTVSEVTSSSLSELVARIEQSQHQTQHFGAILSGLILVRLMALAGYTLLMPHDVNGWLWIYAGSSGLYVLALWVWVQMRWRPTRSKALAIHLVREGWPFTVGALSLRLQAEFNKPVLAQLGYAQVGHFSVAQRVVDLASLPLQAMQEALWSRLFASSTPRRRLWLTGGALVTLALFSGGVLTWLSPWIPRIFGAGFEGTVEILLALAWLPAVQVVRNLASAAVIARGQRAFFNPNLYRQRYRQRCLQRPVSTAFWFIRCALVHLS</sequence>
<organism evidence="6 7">
    <name type="scientific">Candidatus Competibacter phosphatis</name>
    <dbReference type="NCBI Taxonomy" id="221280"/>
    <lineage>
        <taxon>Bacteria</taxon>
        <taxon>Pseudomonadati</taxon>
        <taxon>Pseudomonadota</taxon>
        <taxon>Gammaproteobacteria</taxon>
        <taxon>Candidatus Competibacteraceae</taxon>
        <taxon>Candidatus Competibacter</taxon>
    </lineage>
</organism>
<dbReference type="EMBL" id="SPMZ01000002">
    <property type="protein sequence ID" value="NMQ17814.1"/>
    <property type="molecule type" value="Genomic_DNA"/>
</dbReference>